<evidence type="ECO:0000313" key="1">
    <source>
        <dbReference type="EMBL" id="TFH89487.1"/>
    </source>
</evidence>
<proteinExistence type="predicted"/>
<reference evidence="1 2" key="1">
    <citation type="submission" date="2019-01" db="EMBL/GenBank/DDBJ databases">
        <title>Vibrio BEI176 sp. nov, a marine bacterium isolated from China: eastern marignal seas.</title>
        <authorList>
            <person name="Li B."/>
        </authorList>
    </citation>
    <scope>NUCLEOTIDE SEQUENCE [LARGE SCALE GENOMIC DNA]</scope>
    <source>
        <strain evidence="1 2">BEI176</strain>
    </source>
</reference>
<comment type="caution">
    <text evidence="1">The sequence shown here is derived from an EMBL/GenBank/DDBJ whole genome shotgun (WGS) entry which is preliminary data.</text>
</comment>
<accession>A0A4Y8W9I1</accession>
<dbReference type="EMBL" id="SATR01000063">
    <property type="protein sequence ID" value="TFH89487.1"/>
    <property type="molecule type" value="Genomic_DNA"/>
</dbReference>
<dbReference type="InterPro" id="IPR009057">
    <property type="entry name" value="Homeodomain-like_sf"/>
</dbReference>
<keyword evidence="2" id="KW-1185">Reference proteome</keyword>
<dbReference type="OrthoDB" id="6387485at2"/>
<gene>
    <name evidence="1" type="ORF">ELS82_21925</name>
</gene>
<name>A0A4Y8W9I1_9VIBR</name>
<dbReference type="RefSeq" id="WP_134837348.1">
    <property type="nucleotide sequence ID" value="NZ_SATR01000063.1"/>
</dbReference>
<evidence type="ECO:0008006" key="3">
    <source>
        <dbReference type="Google" id="ProtNLM"/>
    </source>
</evidence>
<organism evidence="1 2">
    <name type="scientific">Vibrio ouci</name>
    <dbReference type="NCBI Taxonomy" id="2499078"/>
    <lineage>
        <taxon>Bacteria</taxon>
        <taxon>Pseudomonadati</taxon>
        <taxon>Pseudomonadota</taxon>
        <taxon>Gammaproteobacteria</taxon>
        <taxon>Vibrionales</taxon>
        <taxon>Vibrionaceae</taxon>
        <taxon>Vibrio</taxon>
    </lineage>
</organism>
<dbReference type="AlphaFoldDB" id="A0A4Y8W9I1"/>
<dbReference type="SUPFAM" id="SSF46689">
    <property type="entry name" value="Homeodomain-like"/>
    <property type="match status" value="1"/>
</dbReference>
<evidence type="ECO:0000313" key="2">
    <source>
        <dbReference type="Proteomes" id="UP000297753"/>
    </source>
</evidence>
<protein>
    <recommendedName>
        <fullName evidence="3">Mor transcription activator domain-containing protein</fullName>
    </recommendedName>
</protein>
<sequence length="139" mass="16102">MHNQVTINEVNKKLSSINTKKLPERIQFLIDLVGLNDTYLFVSACSGKKLYIPKNPERSKLRKIVSQHALNIISQHFSGEIIEVPKVENFHRLIRNLIIFDWIEQGRTNGEISHAFELSYRQVVNIKKEHHENTLGITS</sequence>
<dbReference type="Proteomes" id="UP000297753">
    <property type="component" value="Unassembled WGS sequence"/>
</dbReference>